<gene>
    <name evidence="2" type="ORF">RND81_10G096400</name>
</gene>
<evidence type="ECO:0000313" key="3">
    <source>
        <dbReference type="Proteomes" id="UP001443914"/>
    </source>
</evidence>
<keyword evidence="1" id="KW-1133">Transmembrane helix</keyword>
<name>A0AAW1I114_SAPOF</name>
<comment type="caution">
    <text evidence="2">The sequence shown here is derived from an EMBL/GenBank/DDBJ whole genome shotgun (WGS) entry which is preliminary data.</text>
</comment>
<dbReference type="AlphaFoldDB" id="A0AAW1I114"/>
<protein>
    <submittedName>
        <fullName evidence="2">Uncharacterized protein</fullName>
    </submittedName>
</protein>
<keyword evidence="3" id="KW-1185">Reference proteome</keyword>
<dbReference type="EMBL" id="JBDFQZ010000010">
    <property type="protein sequence ID" value="KAK9682790.1"/>
    <property type="molecule type" value="Genomic_DNA"/>
</dbReference>
<evidence type="ECO:0000256" key="1">
    <source>
        <dbReference type="SAM" id="Phobius"/>
    </source>
</evidence>
<feature type="transmembrane region" description="Helical" evidence="1">
    <location>
        <begin position="73"/>
        <end position="90"/>
    </location>
</feature>
<evidence type="ECO:0000313" key="2">
    <source>
        <dbReference type="EMBL" id="KAK9682790.1"/>
    </source>
</evidence>
<organism evidence="2 3">
    <name type="scientific">Saponaria officinalis</name>
    <name type="common">Common soapwort</name>
    <name type="synonym">Lychnis saponaria</name>
    <dbReference type="NCBI Taxonomy" id="3572"/>
    <lineage>
        <taxon>Eukaryota</taxon>
        <taxon>Viridiplantae</taxon>
        <taxon>Streptophyta</taxon>
        <taxon>Embryophyta</taxon>
        <taxon>Tracheophyta</taxon>
        <taxon>Spermatophyta</taxon>
        <taxon>Magnoliopsida</taxon>
        <taxon>eudicotyledons</taxon>
        <taxon>Gunneridae</taxon>
        <taxon>Pentapetalae</taxon>
        <taxon>Caryophyllales</taxon>
        <taxon>Caryophyllaceae</taxon>
        <taxon>Caryophylleae</taxon>
        <taxon>Saponaria</taxon>
    </lineage>
</organism>
<sequence>MILTSSTTPFQFGYRTEFGIEFGVKSGELPDSSSYMGPHLGSSPSVDTGFVEFVSEPRQDEDTISIAKHLESANTMFFFIWWIIGFYWVSSGGEMFSDNAPNLYCMWRPKY</sequence>
<proteinExistence type="predicted"/>
<accession>A0AAW1I114</accession>
<dbReference type="Proteomes" id="UP001443914">
    <property type="component" value="Unassembled WGS sequence"/>
</dbReference>
<keyword evidence="1" id="KW-0812">Transmembrane</keyword>
<keyword evidence="1" id="KW-0472">Membrane</keyword>
<reference evidence="2" key="1">
    <citation type="submission" date="2024-03" db="EMBL/GenBank/DDBJ databases">
        <title>WGS assembly of Saponaria officinalis var. Norfolk2.</title>
        <authorList>
            <person name="Jenkins J."/>
            <person name="Shu S."/>
            <person name="Grimwood J."/>
            <person name="Barry K."/>
            <person name="Goodstein D."/>
            <person name="Schmutz J."/>
            <person name="Leebens-Mack J."/>
            <person name="Osbourn A."/>
        </authorList>
    </citation>
    <scope>NUCLEOTIDE SEQUENCE [LARGE SCALE GENOMIC DNA]</scope>
    <source>
        <strain evidence="2">JIC</strain>
    </source>
</reference>